<sequence length="101" mass="11456">MRLFNIIAAILRKVPESPQYTKRRLNSGYPEVFDNYLGAWVLQKVSKVTPEQYAELPECKNVYQHIIGVDLAKTPDRTVVMQPRSAGKSTKHKAMLEGAKP</sequence>
<name>A0ABT7ES84_9GAMM</name>
<protein>
    <submittedName>
        <fullName evidence="2">Uncharacterized protein</fullName>
    </submittedName>
</protein>
<accession>A0ABT7ES84</accession>
<organism evidence="2 3">
    <name type="scientific">Pseudoalteromonas obscura</name>
    <dbReference type="NCBI Taxonomy" id="3048491"/>
    <lineage>
        <taxon>Bacteria</taxon>
        <taxon>Pseudomonadati</taxon>
        <taxon>Pseudomonadota</taxon>
        <taxon>Gammaproteobacteria</taxon>
        <taxon>Alteromonadales</taxon>
        <taxon>Pseudoalteromonadaceae</taxon>
        <taxon>Pseudoalteromonas</taxon>
    </lineage>
</organism>
<proteinExistence type="predicted"/>
<evidence type="ECO:0000256" key="1">
    <source>
        <dbReference type="SAM" id="MobiDB-lite"/>
    </source>
</evidence>
<dbReference type="Proteomes" id="UP001231915">
    <property type="component" value="Unassembled WGS sequence"/>
</dbReference>
<keyword evidence="3" id="KW-1185">Reference proteome</keyword>
<evidence type="ECO:0000313" key="3">
    <source>
        <dbReference type="Proteomes" id="UP001231915"/>
    </source>
</evidence>
<dbReference type="EMBL" id="JASJUT010000013">
    <property type="protein sequence ID" value="MDK2597922.1"/>
    <property type="molecule type" value="Genomic_DNA"/>
</dbReference>
<dbReference type="RefSeq" id="WP_284138552.1">
    <property type="nucleotide sequence ID" value="NZ_JASJUT010000013.1"/>
</dbReference>
<feature type="region of interest" description="Disordered" evidence="1">
    <location>
        <begin position="82"/>
        <end position="101"/>
    </location>
</feature>
<comment type="caution">
    <text evidence="2">The sequence shown here is derived from an EMBL/GenBank/DDBJ whole genome shotgun (WGS) entry which is preliminary data.</text>
</comment>
<reference evidence="2 3" key="1">
    <citation type="submission" date="2023-05" db="EMBL/GenBank/DDBJ databases">
        <title>Pseudoalteromonas ardens sp. nov., Pseudoalteromonas obscura sp. nov., and Pseudoalteromonas umbrosa sp. nov., isolated from the coral Montipora capitata.</title>
        <authorList>
            <person name="Thomas E.M."/>
            <person name="Smith E.M."/>
            <person name="Papke E."/>
            <person name="Shlafstein M.D."/>
            <person name="Oline D.K."/>
            <person name="Videau P."/>
            <person name="Saw J.H."/>
            <person name="Strangman W.K."/>
            <person name="Ushijima B."/>
        </authorList>
    </citation>
    <scope>NUCLEOTIDE SEQUENCE [LARGE SCALE GENOMIC DNA]</scope>
    <source>
        <strain evidence="2 3">P94</strain>
    </source>
</reference>
<gene>
    <name evidence="2" type="ORF">QNM18_22920</name>
</gene>
<evidence type="ECO:0000313" key="2">
    <source>
        <dbReference type="EMBL" id="MDK2597922.1"/>
    </source>
</evidence>